<comment type="caution">
    <text evidence="6">The sequence shown here is derived from an EMBL/GenBank/DDBJ whole genome shotgun (WGS) entry which is preliminary data.</text>
</comment>
<proteinExistence type="inferred from homology"/>
<protein>
    <recommendedName>
        <fullName evidence="5">Caspase family p20 domain-containing protein</fullName>
    </recommendedName>
</protein>
<feature type="domain" description="Caspase family p20" evidence="5">
    <location>
        <begin position="132"/>
        <end position="256"/>
    </location>
</feature>
<dbReference type="InterPro" id="IPR029030">
    <property type="entry name" value="Caspase-like_dom_sf"/>
</dbReference>
<dbReference type="AlphaFoldDB" id="A0AAV2QND8"/>
<keyword evidence="3 4" id="KW-0040">ANK repeat</keyword>
<dbReference type="PROSITE" id="PS50088">
    <property type="entry name" value="ANK_REPEAT"/>
    <property type="match status" value="1"/>
</dbReference>
<keyword evidence="7" id="KW-1185">Reference proteome</keyword>
<organism evidence="6 7">
    <name type="scientific">Meganyctiphanes norvegica</name>
    <name type="common">Northern krill</name>
    <name type="synonym">Thysanopoda norvegica</name>
    <dbReference type="NCBI Taxonomy" id="48144"/>
    <lineage>
        <taxon>Eukaryota</taxon>
        <taxon>Metazoa</taxon>
        <taxon>Ecdysozoa</taxon>
        <taxon>Arthropoda</taxon>
        <taxon>Crustacea</taxon>
        <taxon>Multicrustacea</taxon>
        <taxon>Malacostraca</taxon>
        <taxon>Eumalacostraca</taxon>
        <taxon>Eucarida</taxon>
        <taxon>Euphausiacea</taxon>
        <taxon>Euphausiidae</taxon>
        <taxon>Meganyctiphanes</taxon>
    </lineage>
</organism>
<dbReference type="InterPro" id="IPR001309">
    <property type="entry name" value="Pept_C14_p20"/>
</dbReference>
<evidence type="ECO:0000313" key="7">
    <source>
        <dbReference type="Proteomes" id="UP001497623"/>
    </source>
</evidence>
<dbReference type="Pfam" id="PF00656">
    <property type="entry name" value="Peptidase_C14"/>
    <property type="match status" value="1"/>
</dbReference>
<dbReference type="PRINTS" id="PR00376">
    <property type="entry name" value="IL1BCENZYME"/>
</dbReference>
<evidence type="ECO:0000259" key="5">
    <source>
        <dbReference type="PROSITE" id="PS50208"/>
    </source>
</evidence>
<dbReference type="PROSITE" id="PS50208">
    <property type="entry name" value="CASPASE_P20"/>
    <property type="match status" value="1"/>
</dbReference>
<dbReference type="InterPro" id="IPR036770">
    <property type="entry name" value="Ankyrin_rpt-contain_sf"/>
</dbReference>
<dbReference type="SMART" id="SM00248">
    <property type="entry name" value="ANK"/>
    <property type="match status" value="3"/>
</dbReference>
<reference evidence="6 7" key="1">
    <citation type="submission" date="2024-05" db="EMBL/GenBank/DDBJ databases">
        <authorList>
            <person name="Wallberg A."/>
        </authorList>
    </citation>
    <scope>NUCLEOTIDE SEQUENCE [LARGE SCALE GENOMIC DNA]</scope>
</reference>
<evidence type="ECO:0000256" key="1">
    <source>
        <dbReference type="ARBA" id="ARBA00010134"/>
    </source>
</evidence>
<keyword evidence="2" id="KW-0677">Repeat</keyword>
<dbReference type="SMART" id="SM00115">
    <property type="entry name" value="CASc"/>
    <property type="match status" value="1"/>
</dbReference>
<feature type="repeat" description="ANK" evidence="4">
    <location>
        <begin position="36"/>
        <end position="68"/>
    </location>
</feature>
<dbReference type="Pfam" id="PF12796">
    <property type="entry name" value="Ank_2"/>
    <property type="match status" value="1"/>
</dbReference>
<gene>
    <name evidence="6" type="ORF">MNOR_LOCUS13399</name>
</gene>
<name>A0AAV2QND8_MEGNR</name>
<evidence type="ECO:0000256" key="3">
    <source>
        <dbReference type="ARBA" id="ARBA00023043"/>
    </source>
</evidence>
<evidence type="ECO:0000256" key="2">
    <source>
        <dbReference type="ARBA" id="ARBA00022737"/>
    </source>
</evidence>
<dbReference type="GO" id="GO:0006508">
    <property type="term" value="P:proteolysis"/>
    <property type="evidence" value="ECO:0007669"/>
    <property type="project" value="InterPro"/>
</dbReference>
<accession>A0AAV2QND8</accession>
<dbReference type="InterPro" id="IPR011600">
    <property type="entry name" value="Pept_C14_caspase"/>
</dbReference>
<dbReference type="InterPro" id="IPR015917">
    <property type="entry name" value="Pept_C14A"/>
</dbReference>
<dbReference type="EMBL" id="CAXKWB010007649">
    <property type="protein sequence ID" value="CAL4087980.1"/>
    <property type="molecule type" value="Genomic_DNA"/>
</dbReference>
<dbReference type="InterPro" id="IPR002110">
    <property type="entry name" value="Ankyrin_rpt"/>
</dbReference>
<dbReference type="GO" id="GO:0004197">
    <property type="term" value="F:cysteine-type endopeptidase activity"/>
    <property type="evidence" value="ECO:0007669"/>
    <property type="project" value="InterPro"/>
</dbReference>
<sequence length="374" mass="42352">MSYKIYALHEAAWEGDDSEVLRLLQRGNNVNGRNLLSRTALHCAAACGRISTLALLVDHGADLSARDSWDDTALHYAALCNKPAVAEWLMVRFPEADATTINKHGETPADVADREGYAELAAILKGQAKPEERGHIYVFNYFKFTSQKDFDGGKKDGDNLRRVFTNLKYKFILYENLTADETDIAFKEIQQSKGLNDVNVNIFYILSHGTDTTTFLSSDCQKIDLEKKMIMFRKDNCSAMENRPQLWFGDFCRGRDIQKGVEAFKKKEDFGCSKFAKVATEVLSHTLYFMSSSPGIVSYADKHGSCFTTTFCKMLEEGRHQLDGKWTSDLTDKLKACNNPTTASHIYHPFPGEMFYPNEFSFDYDRKNINTGNK</sequence>
<evidence type="ECO:0000256" key="4">
    <source>
        <dbReference type="PROSITE-ProRule" id="PRU00023"/>
    </source>
</evidence>
<comment type="similarity">
    <text evidence="1">Belongs to the peptidase C14A family.</text>
</comment>
<dbReference type="Gene3D" id="1.25.40.20">
    <property type="entry name" value="Ankyrin repeat-containing domain"/>
    <property type="match status" value="2"/>
</dbReference>
<dbReference type="Gene3D" id="3.40.50.1460">
    <property type="match status" value="1"/>
</dbReference>
<evidence type="ECO:0000313" key="6">
    <source>
        <dbReference type="EMBL" id="CAL4087980.1"/>
    </source>
</evidence>
<dbReference type="Proteomes" id="UP001497623">
    <property type="component" value="Unassembled WGS sequence"/>
</dbReference>
<dbReference type="PANTHER" id="PTHR24171">
    <property type="entry name" value="ANKYRIN REPEAT DOMAIN-CONTAINING PROTEIN 39-RELATED"/>
    <property type="match status" value="1"/>
</dbReference>
<dbReference type="PROSITE" id="PS50297">
    <property type="entry name" value="ANK_REP_REGION"/>
    <property type="match status" value="1"/>
</dbReference>
<dbReference type="SUPFAM" id="SSF52129">
    <property type="entry name" value="Caspase-like"/>
    <property type="match status" value="1"/>
</dbReference>
<dbReference type="SUPFAM" id="SSF48403">
    <property type="entry name" value="Ankyrin repeat"/>
    <property type="match status" value="1"/>
</dbReference>